<feature type="domain" description="Ubiquitin-like" evidence="2">
    <location>
        <begin position="17"/>
        <end position="94"/>
    </location>
</feature>
<feature type="region of interest" description="Disordered" evidence="1">
    <location>
        <begin position="1"/>
        <end position="20"/>
    </location>
</feature>
<comment type="caution">
    <text evidence="3">The sequence shown here is derived from an EMBL/GenBank/DDBJ whole genome shotgun (WGS) entry which is preliminary data.</text>
</comment>
<dbReference type="FunFam" id="3.10.20.90:FF:000202">
    <property type="entry name" value="Small ubiquitin-related modifier I"/>
    <property type="match status" value="1"/>
</dbReference>
<dbReference type="InterPro" id="IPR022617">
    <property type="entry name" value="Rad60/SUMO-like_dom"/>
</dbReference>
<organism evidence="3 4">
    <name type="scientific">Neolecta irregularis (strain DAH-3)</name>
    <dbReference type="NCBI Taxonomy" id="1198029"/>
    <lineage>
        <taxon>Eukaryota</taxon>
        <taxon>Fungi</taxon>
        <taxon>Dikarya</taxon>
        <taxon>Ascomycota</taxon>
        <taxon>Taphrinomycotina</taxon>
        <taxon>Neolectales</taxon>
        <taxon>Neolectaceae</taxon>
        <taxon>Neolecta</taxon>
    </lineage>
</organism>
<dbReference type="Proteomes" id="UP000186594">
    <property type="component" value="Unassembled WGS sequence"/>
</dbReference>
<dbReference type="EMBL" id="LXFE01000350">
    <property type="protein sequence ID" value="OLL25600.1"/>
    <property type="molecule type" value="Genomic_DNA"/>
</dbReference>
<dbReference type="OrthoDB" id="442921at2759"/>
<gene>
    <name evidence="3" type="ORF">NEOLI_002079</name>
</gene>
<dbReference type="STRING" id="1198029.A0A1U7LSF2"/>
<dbReference type="Pfam" id="PF11976">
    <property type="entry name" value="Rad60-SLD"/>
    <property type="match status" value="1"/>
</dbReference>
<dbReference type="SUPFAM" id="SSF54236">
    <property type="entry name" value="Ubiquitin-like"/>
    <property type="match status" value="1"/>
</dbReference>
<dbReference type="InterPro" id="IPR029071">
    <property type="entry name" value="Ubiquitin-like_domsf"/>
</dbReference>
<protein>
    <submittedName>
        <fullName evidence="3">Ubiquitin-like protein pmt3/smt3</fullName>
    </submittedName>
</protein>
<name>A0A1U7LSF2_NEOID</name>
<dbReference type="PROSITE" id="PS50053">
    <property type="entry name" value="UBIQUITIN_2"/>
    <property type="match status" value="1"/>
</dbReference>
<dbReference type="AlphaFoldDB" id="A0A1U7LSF2"/>
<dbReference type="SMART" id="SM00213">
    <property type="entry name" value="UBQ"/>
    <property type="match status" value="1"/>
</dbReference>
<evidence type="ECO:0000313" key="4">
    <source>
        <dbReference type="Proteomes" id="UP000186594"/>
    </source>
</evidence>
<dbReference type="OMA" id="SKMMNAY"/>
<dbReference type="CDD" id="cd16116">
    <property type="entry name" value="Ubl_Smt3_like"/>
    <property type="match status" value="1"/>
</dbReference>
<sequence length="101" mass="11317">MSPSPSAEERKPASDNQSINLRVVDANHQEVAFKIKRHTPMKKLMNAYCQKQGKALDSVRFIADGTRINPEDTPDSLELEEDDMIQVEVMQIGGSTMKSLK</sequence>
<dbReference type="InterPro" id="IPR000626">
    <property type="entry name" value="Ubiquitin-like_dom"/>
</dbReference>
<dbReference type="Gene3D" id="3.10.20.90">
    <property type="entry name" value="Phosphatidylinositol 3-kinase Catalytic Subunit, Chain A, domain 1"/>
    <property type="match status" value="1"/>
</dbReference>
<dbReference type="PANTHER" id="PTHR10562">
    <property type="entry name" value="SMALL UBIQUITIN-RELATED MODIFIER"/>
    <property type="match status" value="1"/>
</dbReference>
<reference evidence="3 4" key="1">
    <citation type="submission" date="2016-04" db="EMBL/GenBank/DDBJ databases">
        <title>Evolutionary innovation and constraint leading to complex multicellularity in the Ascomycota.</title>
        <authorList>
            <person name="Cisse O."/>
            <person name="Nguyen A."/>
            <person name="Hewitt D.A."/>
            <person name="Jedd G."/>
            <person name="Stajich J.E."/>
        </authorList>
    </citation>
    <scope>NUCLEOTIDE SEQUENCE [LARGE SCALE GENOMIC DNA]</scope>
    <source>
        <strain evidence="3 4">DAH-3</strain>
    </source>
</reference>
<accession>A0A1U7LSF2</accession>
<keyword evidence="4" id="KW-1185">Reference proteome</keyword>
<evidence type="ECO:0000313" key="3">
    <source>
        <dbReference type="EMBL" id="OLL25600.1"/>
    </source>
</evidence>
<evidence type="ECO:0000259" key="2">
    <source>
        <dbReference type="PROSITE" id="PS50053"/>
    </source>
</evidence>
<proteinExistence type="predicted"/>
<evidence type="ECO:0000256" key="1">
    <source>
        <dbReference type="SAM" id="MobiDB-lite"/>
    </source>
</evidence>